<sequence>MTGDAAAPLITIGSLPTALEVRRAADVRRARRDHTHLQTCLRLLVAAFEQDDVRGVDLPYPVPEDLASALRTRGFQLDAPSHQPGCPTTVRVHW</sequence>
<dbReference type="EMBL" id="JAVDTP010000021">
    <property type="protein sequence ID" value="MDR6754032.1"/>
    <property type="molecule type" value="Genomic_DNA"/>
</dbReference>
<name>A0ACC6KNN7_9DEIO</name>
<evidence type="ECO:0000313" key="2">
    <source>
        <dbReference type="Proteomes" id="UP001252370"/>
    </source>
</evidence>
<reference evidence="1" key="1">
    <citation type="submission" date="2023-07" db="EMBL/GenBank/DDBJ databases">
        <title>Sorghum-associated microbial communities from plants grown in Nebraska, USA.</title>
        <authorList>
            <person name="Schachtman D."/>
        </authorList>
    </citation>
    <scope>NUCLEOTIDE SEQUENCE</scope>
    <source>
        <strain evidence="1">BE73</strain>
    </source>
</reference>
<protein>
    <submittedName>
        <fullName evidence="1">Uncharacterized protein</fullName>
    </submittedName>
</protein>
<keyword evidence="2" id="KW-1185">Reference proteome</keyword>
<comment type="caution">
    <text evidence="1">The sequence shown here is derived from an EMBL/GenBank/DDBJ whole genome shotgun (WGS) entry which is preliminary data.</text>
</comment>
<accession>A0ACC6KNN7</accession>
<evidence type="ECO:0000313" key="1">
    <source>
        <dbReference type="EMBL" id="MDR6754032.1"/>
    </source>
</evidence>
<gene>
    <name evidence="1" type="ORF">J2Y01_004563</name>
</gene>
<dbReference type="Proteomes" id="UP001252370">
    <property type="component" value="Unassembled WGS sequence"/>
</dbReference>
<proteinExistence type="predicted"/>
<organism evidence="1 2">
    <name type="scientific">Deinococcus soli</name>
    <name type="common">ex Cha et al. 2016</name>
    <dbReference type="NCBI Taxonomy" id="1309411"/>
    <lineage>
        <taxon>Bacteria</taxon>
        <taxon>Thermotogati</taxon>
        <taxon>Deinococcota</taxon>
        <taxon>Deinococci</taxon>
        <taxon>Deinococcales</taxon>
        <taxon>Deinococcaceae</taxon>
        <taxon>Deinococcus</taxon>
    </lineage>
</organism>